<dbReference type="InterPro" id="IPR000566">
    <property type="entry name" value="Lipocln_cytosolic_FA-bd_dom"/>
</dbReference>
<accession>A0A5N0EJC7</accession>
<proteinExistence type="inferred from homology"/>
<name>A0A5N0EJC7_9NOCA</name>
<evidence type="ECO:0000313" key="5">
    <source>
        <dbReference type="Proteomes" id="UP000323876"/>
    </source>
</evidence>
<dbReference type="OrthoDB" id="594739at2"/>
<keyword evidence="5" id="KW-1185">Reference proteome</keyword>
<dbReference type="InterPro" id="IPR047202">
    <property type="entry name" value="Lipocalin_Blc-like_dom"/>
</dbReference>
<dbReference type="CDD" id="cd19438">
    <property type="entry name" value="lipocalin_Blc-like"/>
    <property type="match status" value="1"/>
</dbReference>
<evidence type="ECO:0000256" key="1">
    <source>
        <dbReference type="ARBA" id="ARBA00006889"/>
    </source>
</evidence>
<feature type="domain" description="Lipocalin/cytosolic fatty-acid binding" evidence="3">
    <location>
        <begin position="56"/>
        <end position="192"/>
    </location>
</feature>
<reference evidence="4 5" key="1">
    <citation type="submission" date="2019-09" db="EMBL/GenBank/DDBJ databases">
        <authorList>
            <person name="Wang X."/>
        </authorList>
    </citation>
    <scope>NUCLEOTIDE SEQUENCE [LARGE SCALE GENOMIC DNA]</scope>
    <source>
        <strain evidence="4 5">CICC 11023</strain>
    </source>
</reference>
<dbReference type="Proteomes" id="UP000323876">
    <property type="component" value="Unassembled WGS sequence"/>
</dbReference>
<feature type="chain" id="PRO_5024528185" evidence="2">
    <location>
        <begin position="43"/>
        <end position="216"/>
    </location>
</feature>
<dbReference type="SUPFAM" id="SSF50814">
    <property type="entry name" value="Lipocalins"/>
    <property type="match status" value="1"/>
</dbReference>
<keyword evidence="2" id="KW-0732">Signal</keyword>
<sequence>MASIVDFRGVRVTSRTKRFPVRLLIALAGSAVALLVPGSAQAAPTPVAAPAPVSSLDLNRYLGTWNQLAAVPQYFNLVCARDTQANYALDPQGNVSVRNTCTTWSNMNNEINGTATINDRMTGAQLHVSFPGVPTQDRIDGPTNYIVTALGPDYSWALVTDPGRTSGFVLARAPMLDAEAWDRIRAEIVAAGENPCLYLTSPTTGGRSDITPLCTL</sequence>
<evidence type="ECO:0000259" key="3">
    <source>
        <dbReference type="Pfam" id="PF08212"/>
    </source>
</evidence>
<dbReference type="PANTHER" id="PTHR10612">
    <property type="entry name" value="APOLIPOPROTEIN D"/>
    <property type="match status" value="1"/>
</dbReference>
<dbReference type="PANTHER" id="PTHR10612:SF34">
    <property type="entry name" value="APOLIPOPROTEIN D"/>
    <property type="match status" value="1"/>
</dbReference>
<dbReference type="Gene3D" id="2.40.128.20">
    <property type="match status" value="1"/>
</dbReference>
<gene>
    <name evidence="4" type="ORF">F3087_15260</name>
</gene>
<dbReference type="InterPro" id="IPR022271">
    <property type="entry name" value="Lipocalin_ApoD"/>
</dbReference>
<dbReference type="AlphaFoldDB" id="A0A5N0EJC7"/>
<organism evidence="4 5">
    <name type="scientific">Nocardia colli</name>
    <dbReference type="NCBI Taxonomy" id="2545717"/>
    <lineage>
        <taxon>Bacteria</taxon>
        <taxon>Bacillati</taxon>
        <taxon>Actinomycetota</taxon>
        <taxon>Actinomycetes</taxon>
        <taxon>Mycobacteriales</taxon>
        <taxon>Nocardiaceae</taxon>
        <taxon>Nocardia</taxon>
    </lineage>
</organism>
<comment type="caution">
    <text evidence="4">The sequence shown here is derived from an EMBL/GenBank/DDBJ whole genome shotgun (WGS) entry which is preliminary data.</text>
</comment>
<protein>
    <submittedName>
        <fullName evidence="4">Lipocalin family protein</fullName>
    </submittedName>
</protein>
<dbReference type="InterPro" id="IPR012674">
    <property type="entry name" value="Calycin"/>
</dbReference>
<dbReference type="GO" id="GO:0006950">
    <property type="term" value="P:response to stress"/>
    <property type="evidence" value="ECO:0007669"/>
    <property type="project" value="UniProtKB-ARBA"/>
</dbReference>
<evidence type="ECO:0000256" key="2">
    <source>
        <dbReference type="PIRNR" id="PIRNR036893"/>
    </source>
</evidence>
<feature type="signal peptide" evidence="2">
    <location>
        <begin position="1"/>
        <end position="42"/>
    </location>
</feature>
<dbReference type="EMBL" id="VXLC01000004">
    <property type="protein sequence ID" value="KAA8888384.1"/>
    <property type="molecule type" value="Genomic_DNA"/>
</dbReference>
<comment type="similarity">
    <text evidence="1 2">Belongs to the calycin superfamily. Lipocalin family.</text>
</comment>
<dbReference type="Pfam" id="PF08212">
    <property type="entry name" value="Lipocalin_2"/>
    <property type="match status" value="1"/>
</dbReference>
<dbReference type="PIRSF" id="PIRSF036893">
    <property type="entry name" value="Lipocalin_ApoD"/>
    <property type="match status" value="1"/>
</dbReference>
<evidence type="ECO:0000313" key="4">
    <source>
        <dbReference type="EMBL" id="KAA8888384.1"/>
    </source>
</evidence>